<accession>A0A817U7L1</accession>
<dbReference type="Pfam" id="PF03747">
    <property type="entry name" value="ADP_ribosyl_GH"/>
    <property type="match status" value="1"/>
</dbReference>
<evidence type="ECO:0000256" key="11">
    <source>
        <dbReference type="ARBA" id="ARBA00049015"/>
    </source>
</evidence>
<dbReference type="GO" id="GO:0004649">
    <property type="term" value="F:poly(ADP-ribose) glycohydrolase activity"/>
    <property type="evidence" value="ECO:0007669"/>
    <property type="project" value="UniProtKB-EC"/>
</dbReference>
<evidence type="ECO:0000313" key="16">
    <source>
        <dbReference type="EMBL" id="CAF4453929.1"/>
    </source>
</evidence>
<protein>
    <recommendedName>
        <fullName evidence="4">ADP-ribosylhydrolase ARH3</fullName>
        <ecNumber evidence="2">3.2.1.143</ecNumber>
    </recommendedName>
    <alternativeName>
        <fullName evidence="5">ADP-ribose glycohydrolase ARH3</fullName>
    </alternativeName>
    <alternativeName>
        <fullName evidence="6">ADP-ribosylhydrolase 3</fullName>
    </alternativeName>
    <alternativeName>
        <fullName evidence="9">O-acetyl-ADP-ribose deacetylase ARH3</fullName>
    </alternativeName>
    <alternativeName>
        <fullName evidence="10">Poly(ADP-ribose) glycohydrolase ARH3</fullName>
    </alternativeName>
    <alternativeName>
        <fullName evidence="8">[Protein ADP-ribosylarginine] hydrolase-like protein 2</fullName>
    </alternativeName>
    <alternativeName>
        <fullName evidence="7">[Protein ADP-ribosylserine] hydrolase</fullName>
    </alternativeName>
</protein>
<evidence type="ECO:0000256" key="5">
    <source>
        <dbReference type="ARBA" id="ARBA00042398"/>
    </source>
</evidence>
<dbReference type="InterPro" id="IPR036705">
    <property type="entry name" value="Ribosyl_crysJ1_sf"/>
</dbReference>
<feature type="binding site" evidence="12">
    <location>
        <position position="289"/>
    </location>
    <ligand>
        <name>Mg(2+)</name>
        <dbReference type="ChEBI" id="CHEBI:18420"/>
        <label>1</label>
    </ligand>
</feature>
<evidence type="ECO:0000256" key="10">
    <source>
        <dbReference type="ARBA" id="ARBA00043193"/>
    </source>
</evidence>
<dbReference type="EMBL" id="CAJNYT010000075">
    <property type="protein sequence ID" value="CAF3327632.1"/>
    <property type="molecule type" value="Genomic_DNA"/>
</dbReference>
<evidence type="ECO:0000256" key="6">
    <source>
        <dbReference type="ARBA" id="ARBA00042471"/>
    </source>
</evidence>
<dbReference type="InterPro" id="IPR005502">
    <property type="entry name" value="Ribosyl_crysJ1"/>
</dbReference>
<gene>
    <name evidence="14" type="ORF">FME351_LOCUS10304</name>
    <name evidence="13" type="ORF">GRG538_LOCUS3154</name>
    <name evidence="15" type="ORF">KIK155_LOCUS18424</name>
    <name evidence="17" type="ORF">TOA249_LOCUS9879</name>
    <name evidence="16" type="ORF">TSG867_LOCUS17220</name>
</gene>
<dbReference type="EMBL" id="CAJOBS010000499">
    <property type="protein sequence ID" value="CAF4590112.1"/>
    <property type="molecule type" value="Genomic_DNA"/>
</dbReference>
<evidence type="ECO:0000256" key="12">
    <source>
        <dbReference type="PIRSR" id="PIRSR605502-1"/>
    </source>
</evidence>
<dbReference type="InterPro" id="IPR050792">
    <property type="entry name" value="ADP-ribosylglycohydrolase"/>
</dbReference>
<feature type="binding site" evidence="12">
    <location>
        <position position="70"/>
    </location>
    <ligand>
        <name>Mg(2+)</name>
        <dbReference type="ChEBI" id="CHEBI:18420"/>
        <label>1</label>
    </ligand>
</feature>
<dbReference type="EMBL" id="CAJNYU010001127">
    <property type="protein sequence ID" value="CAF3414385.1"/>
    <property type="molecule type" value="Genomic_DNA"/>
</dbReference>
<dbReference type="Proteomes" id="UP000663865">
    <property type="component" value="Unassembled WGS sequence"/>
</dbReference>
<dbReference type="SUPFAM" id="SSF101478">
    <property type="entry name" value="ADP-ribosylglycohydrolase"/>
    <property type="match status" value="1"/>
</dbReference>
<evidence type="ECO:0000256" key="1">
    <source>
        <dbReference type="ARBA" id="ARBA00010702"/>
    </source>
</evidence>
<evidence type="ECO:0000256" key="9">
    <source>
        <dbReference type="ARBA" id="ARBA00043187"/>
    </source>
</evidence>
<comment type="cofactor">
    <cofactor evidence="12">
        <name>Mg(2+)</name>
        <dbReference type="ChEBI" id="CHEBI:18420"/>
    </cofactor>
    <text evidence="12">Binds 2 magnesium ions per subunit.</text>
</comment>
<dbReference type="Gene3D" id="1.10.4080.10">
    <property type="entry name" value="ADP-ribosylation/Crystallin J1"/>
    <property type="match status" value="1"/>
</dbReference>
<evidence type="ECO:0000313" key="17">
    <source>
        <dbReference type="EMBL" id="CAF4590112.1"/>
    </source>
</evidence>
<evidence type="ECO:0000256" key="3">
    <source>
        <dbReference type="ARBA" id="ARBA00022801"/>
    </source>
</evidence>
<dbReference type="EMBL" id="CAJOBQ010001090">
    <property type="protein sequence ID" value="CAF4453929.1"/>
    <property type="molecule type" value="Genomic_DNA"/>
</dbReference>
<dbReference type="PANTHER" id="PTHR16222:SF24">
    <property type="entry name" value="ADP-RIBOSYLHYDROLASE ARH3"/>
    <property type="match status" value="1"/>
</dbReference>
<keyword evidence="12" id="KW-0479">Metal-binding</keyword>
<comment type="similarity">
    <text evidence="1">Belongs to the ADP-ribosylglycohydrolase family.</text>
</comment>
<dbReference type="GO" id="GO:0046872">
    <property type="term" value="F:metal ion binding"/>
    <property type="evidence" value="ECO:0007669"/>
    <property type="project" value="UniProtKB-KW"/>
</dbReference>
<evidence type="ECO:0000313" key="18">
    <source>
        <dbReference type="Proteomes" id="UP000663872"/>
    </source>
</evidence>
<dbReference type="EC" id="3.2.1.143" evidence="2"/>
<dbReference type="PANTHER" id="PTHR16222">
    <property type="entry name" value="ADP-RIBOSYLGLYCOHYDROLASE"/>
    <property type="match status" value="1"/>
</dbReference>
<name>A0A817U7L1_9BILA</name>
<evidence type="ECO:0000313" key="13">
    <source>
        <dbReference type="EMBL" id="CAF3327632.1"/>
    </source>
</evidence>
<dbReference type="EMBL" id="CAJNYV010003261">
    <property type="protein sequence ID" value="CAF3550618.1"/>
    <property type="molecule type" value="Genomic_DNA"/>
</dbReference>
<feature type="binding site" evidence="12">
    <location>
        <position position="71"/>
    </location>
    <ligand>
        <name>Mg(2+)</name>
        <dbReference type="ChEBI" id="CHEBI:18420"/>
        <label>1</label>
    </ligand>
</feature>
<feature type="binding site" evidence="12">
    <location>
        <position position="291"/>
    </location>
    <ligand>
        <name>Mg(2+)</name>
        <dbReference type="ChEBI" id="CHEBI:18420"/>
        <label>1</label>
    </ligand>
</feature>
<keyword evidence="12" id="KW-0460">Magnesium</keyword>
<dbReference type="AlphaFoldDB" id="A0A817U7L1"/>
<dbReference type="Proteomes" id="UP000663872">
    <property type="component" value="Unassembled WGS sequence"/>
</dbReference>
<comment type="caution">
    <text evidence="13">The sequence shown here is derived from an EMBL/GenBank/DDBJ whole genome shotgun (WGS) entry which is preliminary data.</text>
</comment>
<organism evidence="13 18">
    <name type="scientific">Rotaria socialis</name>
    <dbReference type="NCBI Taxonomy" id="392032"/>
    <lineage>
        <taxon>Eukaryota</taxon>
        <taxon>Metazoa</taxon>
        <taxon>Spiralia</taxon>
        <taxon>Gnathifera</taxon>
        <taxon>Rotifera</taxon>
        <taxon>Eurotatoria</taxon>
        <taxon>Bdelloidea</taxon>
        <taxon>Philodinida</taxon>
        <taxon>Philodinidae</taxon>
        <taxon>Rotaria</taxon>
    </lineage>
</organism>
<evidence type="ECO:0000256" key="4">
    <source>
        <dbReference type="ARBA" id="ARBA00041057"/>
    </source>
</evidence>
<evidence type="ECO:0000313" key="15">
    <source>
        <dbReference type="EMBL" id="CAF3550618.1"/>
    </source>
</evidence>
<feature type="binding site" evidence="12">
    <location>
        <position position="292"/>
    </location>
    <ligand>
        <name>Mg(2+)</name>
        <dbReference type="ChEBI" id="CHEBI:18420"/>
        <label>1</label>
    </ligand>
</feature>
<sequence>MNSDEILERTIGIALGTAIGDAKGIAYETLTRQEIIDLQNKDKNNVRSLYTRVTNHPYIPEDWQIGRWTDDTQLTLAMMRAITKYLQSNEDLMLNIVNEHITEWKESIAGWGGTKTAIERLSNGTHTYRDSGNNAQGNGVLMKLAPLAFYYSQCNNVNDDEIETICRMTHNSSVAVSTACIYVHMCIYLFRKENLIVNDFLEYIYQLSLNYETKYELHEEKYLVSLRIKHYVEAKLASGIDEKSIIDISAGGTYYCVHSLAMIIGLIACLPTCEPDFHTLIRATEIGGDTDSNAAMIGAIVGGRTGVKSLEQEHINQVYQSDYVRKVGEEFGLAIIHHLGQEQQKELIQNKPDI</sequence>
<reference evidence="13" key="1">
    <citation type="submission" date="2021-02" db="EMBL/GenBank/DDBJ databases">
        <authorList>
            <person name="Nowell W R."/>
        </authorList>
    </citation>
    <scope>NUCLEOTIDE SEQUENCE</scope>
</reference>
<dbReference type="Proteomes" id="UP000663862">
    <property type="component" value="Unassembled WGS sequence"/>
</dbReference>
<evidence type="ECO:0000256" key="7">
    <source>
        <dbReference type="ARBA" id="ARBA00042722"/>
    </source>
</evidence>
<evidence type="ECO:0000256" key="2">
    <source>
        <dbReference type="ARBA" id="ARBA00012255"/>
    </source>
</evidence>
<comment type="catalytic activity">
    <reaction evidence="11">
        <text>alpha-NAD(+) + H2O = ADP-D-ribose + nicotinamide + H(+)</text>
        <dbReference type="Rhea" id="RHEA:68792"/>
        <dbReference type="ChEBI" id="CHEBI:15377"/>
        <dbReference type="ChEBI" id="CHEBI:15378"/>
        <dbReference type="ChEBI" id="CHEBI:17154"/>
        <dbReference type="ChEBI" id="CHEBI:57967"/>
        <dbReference type="ChEBI" id="CHEBI:77017"/>
    </reaction>
</comment>
<evidence type="ECO:0000313" key="14">
    <source>
        <dbReference type="EMBL" id="CAF3414385.1"/>
    </source>
</evidence>
<keyword evidence="3" id="KW-0378">Hydrolase</keyword>
<dbReference type="Proteomes" id="UP000663869">
    <property type="component" value="Unassembled WGS sequence"/>
</dbReference>
<dbReference type="Proteomes" id="UP000663838">
    <property type="component" value="Unassembled WGS sequence"/>
</dbReference>
<feature type="binding site" evidence="12">
    <location>
        <position position="69"/>
    </location>
    <ligand>
        <name>Mg(2+)</name>
        <dbReference type="ChEBI" id="CHEBI:18420"/>
        <label>1</label>
    </ligand>
</feature>
<proteinExistence type="inferred from homology"/>
<evidence type="ECO:0000256" key="8">
    <source>
        <dbReference type="ARBA" id="ARBA00042850"/>
    </source>
</evidence>